<reference evidence="1 2" key="1">
    <citation type="submission" date="2018-08" db="EMBL/GenBank/DDBJ databases">
        <title>Recombination of ecologically and evolutionarily significant loci maintains genetic cohesion in the Pseudomonas syringae species complex.</title>
        <authorList>
            <person name="Dillon M."/>
            <person name="Thakur S."/>
            <person name="Almeida R.N.D."/>
            <person name="Weir B.S."/>
            <person name="Guttman D.S."/>
        </authorList>
    </citation>
    <scope>NUCLEOTIDE SEQUENCE [LARGE SCALE GENOMIC DNA]</scope>
    <source>
        <strain evidence="1 2">ICMP 11935</strain>
    </source>
</reference>
<protein>
    <submittedName>
        <fullName evidence="1">Uncharacterized protein</fullName>
    </submittedName>
</protein>
<dbReference type="AlphaFoldDB" id="A0A3M5WNI1"/>
<dbReference type="Proteomes" id="UP000274315">
    <property type="component" value="Unassembled WGS sequence"/>
</dbReference>
<accession>A0A3M5WNI1</accession>
<evidence type="ECO:0000313" key="1">
    <source>
        <dbReference type="EMBL" id="RMU71598.1"/>
    </source>
</evidence>
<gene>
    <name evidence="1" type="ORF">ALP24_03477</name>
</gene>
<proteinExistence type="predicted"/>
<evidence type="ECO:0000313" key="2">
    <source>
        <dbReference type="Proteomes" id="UP000274315"/>
    </source>
</evidence>
<organism evidence="1 2">
    <name type="scientific">Pseudomonas syringae pv. aptata</name>
    <dbReference type="NCBI Taxonomy" id="83167"/>
    <lineage>
        <taxon>Bacteria</taxon>
        <taxon>Pseudomonadati</taxon>
        <taxon>Pseudomonadota</taxon>
        <taxon>Gammaproteobacteria</taxon>
        <taxon>Pseudomonadales</taxon>
        <taxon>Pseudomonadaceae</taxon>
        <taxon>Pseudomonas</taxon>
        <taxon>Pseudomonas syringae</taxon>
    </lineage>
</organism>
<comment type="caution">
    <text evidence="1">The sequence shown here is derived from an EMBL/GenBank/DDBJ whole genome shotgun (WGS) entry which is preliminary data.</text>
</comment>
<dbReference type="EMBL" id="RBUF01000482">
    <property type="protein sequence ID" value="RMU71598.1"/>
    <property type="molecule type" value="Genomic_DNA"/>
</dbReference>
<sequence>MGSRVPLDKDASYLELQIYYPFPLASSGQSDTSYSFQLELDTKGSTSFDGLTEAELEVKSSSRADVLMLEIAN</sequence>
<name>A0A3M5WNI1_PSEAP</name>